<feature type="non-terminal residue" evidence="1">
    <location>
        <position position="25"/>
    </location>
</feature>
<evidence type="ECO:0000313" key="1">
    <source>
        <dbReference type="EMBL" id="SVC21423.1"/>
    </source>
</evidence>
<proteinExistence type="predicted"/>
<protein>
    <submittedName>
        <fullName evidence="1">Uncharacterized protein</fullName>
    </submittedName>
</protein>
<dbReference type="EMBL" id="UINC01079427">
    <property type="protein sequence ID" value="SVC21423.1"/>
    <property type="molecule type" value="Genomic_DNA"/>
</dbReference>
<name>A0A382KD43_9ZZZZ</name>
<reference evidence="1" key="1">
    <citation type="submission" date="2018-05" db="EMBL/GenBank/DDBJ databases">
        <authorList>
            <person name="Lanie J.A."/>
            <person name="Ng W.-L."/>
            <person name="Kazmierczak K.M."/>
            <person name="Andrzejewski T.M."/>
            <person name="Davidsen T.M."/>
            <person name="Wayne K.J."/>
            <person name="Tettelin H."/>
            <person name="Glass J.I."/>
            <person name="Rusch D."/>
            <person name="Podicherti R."/>
            <person name="Tsui H.-C.T."/>
            <person name="Winkler M.E."/>
        </authorList>
    </citation>
    <scope>NUCLEOTIDE SEQUENCE</scope>
</reference>
<sequence length="25" mass="3058">MPKVKYYYDSDTLSYKKIKTTKRTV</sequence>
<accession>A0A382KD43</accession>
<organism evidence="1">
    <name type="scientific">marine metagenome</name>
    <dbReference type="NCBI Taxonomy" id="408172"/>
    <lineage>
        <taxon>unclassified sequences</taxon>
        <taxon>metagenomes</taxon>
        <taxon>ecological metagenomes</taxon>
    </lineage>
</organism>
<gene>
    <name evidence="1" type="ORF">METZ01_LOCUS274277</name>
</gene>
<dbReference type="AlphaFoldDB" id="A0A382KD43"/>